<dbReference type="PANTHER" id="PTHR43268:SF3">
    <property type="entry name" value="RHODANESE-LIKE DOMAIN-CONTAINING PROTEIN 7-RELATED"/>
    <property type="match status" value="1"/>
</dbReference>
<dbReference type="RefSeq" id="WP_381422567.1">
    <property type="nucleotide sequence ID" value="NZ_JBHSDH010000013.1"/>
</dbReference>
<dbReference type="EC" id="1.14.-.-" evidence="1"/>
<gene>
    <name evidence="1" type="primary">trhO</name>
    <name evidence="4" type="ORF">ACFOWX_06855</name>
</gene>
<accession>A0ABV8RGX0</accession>
<keyword evidence="5" id="KW-1185">Reference proteome</keyword>
<dbReference type="PROSITE" id="PS50206">
    <property type="entry name" value="RHODANESE_3"/>
    <property type="match status" value="1"/>
</dbReference>
<dbReference type="SMART" id="SM00450">
    <property type="entry name" value="RHOD"/>
    <property type="match status" value="1"/>
</dbReference>
<proteinExistence type="inferred from homology"/>
<dbReference type="PANTHER" id="PTHR43268">
    <property type="entry name" value="THIOSULFATE SULFURTRANSFERASE/RHODANESE-LIKE DOMAIN-CONTAINING PROTEIN 2"/>
    <property type="match status" value="1"/>
</dbReference>
<dbReference type="EMBL" id="JBHSDH010000013">
    <property type="protein sequence ID" value="MFC4292130.1"/>
    <property type="molecule type" value="Genomic_DNA"/>
</dbReference>
<dbReference type="InterPro" id="IPR020936">
    <property type="entry name" value="TrhO"/>
</dbReference>
<dbReference type="InterPro" id="IPR036873">
    <property type="entry name" value="Rhodanese-like_dom_sf"/>
</dbReference>
<evidence type="ECO:0000313" key="4">
    <source>
        <dbReference type="EMBL" id="MFC4292130.1"/>
    </source>
</evidence>
<evidence type="ECO:0000313" key="5">
    <source>
        <dbReference type="Proteomes" id="UP001595887"/>
    </source>
</evidence>
<evidence type="ECO:0000256" key="2">
    <source>
        <dbReference type="SAM" id="MobiDB-lite"/>
    </source>
</evidence>
<dbReference type="Gene3D" id="3.40.250.10">
    <property type="entry name" value="Rhodanese-like domain"/>
    <property type="match status" value="1"/>
</dbReference>
<reference evidence="5" key="1">
    <citation type="journal article" date="2019" name="Int. J. Syst. Evol. Microbiol.">
        <title>The Global Catalogue of Microorganisms (GCM) 10K type strain sequencing project: providing services to taxonomists for standard genome sequencing and annotation.</title>
        <authorList>
            <consortium name="The Broad Institute Genomics Platform"/>
            <consortium name="The Broad Institute Genome Sequencing Center for Infectious Disease"/>
            <person name="Wu L."/>
            <person name="Ma J."/>
        </authorList>
    </citation>
    <scope>NUCLEOTIDE SEQUENCE [LARGE SCALE GENOMIC DNA]</scope>
    <source>
        <strain evidence="5">CECT 8531</strain>
    </source>
</reference>
<dbReference type="InterPro" id="IPR001763">
    <property type="entry name" value="Rhodanese-like_dom"/>
</dbReference>
<dbReference type="Proteomes" id="UP001595887">
    <property type="component" value="Unassembled WGS sequence"/>
</dbReference>
<keyword evidence="1" id="KW-0819">tRNA processing</keyword>
<dbReference type="Pfam" id="PF17773">
    <property type="entry name" value="UPF0176_N"/>
    <property type="match status" value="1"/>
</dbReference>
<evidence type="ECO:0000259" key="3">
    <source>
        <dbReference type="PROSITE" id="PS50206"/>
    </source>
</evidence>
<feature type="domain" description="Rhodanese" evidence="3">
    <location>
        <begin position="126"/>
        <end position="224"/>
    </location>
</feature>
<dbReference type="HAMAP" id="MF_00469">
    <property type="entry name" value="TrhO"/>
    <property type="match status" value="1"/>
</dbReference>
<feature type="region of interest" description="Disordered" evidence="2">
    <location>
        <begin position="300"/>
        <end position="326"/>
    </location>
</feature>
<dbReference type="CDD" id="cd01518">
    <property type="entry name" value="RHOD_YceA"/>
    <property type="match status" value="1"/>
</dbReference>
<comment type="caution">
    <text evidence="4">The sequence shown here is derived from an EMBL/GenBank/DDBJ whole genome shotgun (WGS) entry which is preliminary data.</text>
</comment>
<protein>
    <recommendedName>
        <fullName evidence="1">tRNA uridine(34) hydroxylase</fullName>
        <ecNumber evidence="1">1.14.-.-</ecNumber>
    </recommendedName>
    <alternativeName>
        <fullName evidence="1">tRNA hydroxylation protein O</fullName>
    </alternativeName>
</protein>
<name>A0ABV8RGX0_9SPHN</name>
<dbReference type="Pfam" id="PF00581">
    <property type="entry name" value="Rhodanese"/>
    <property type="match status" value="1"/>
</dbReference>
<comment type="catalytic activity">
    <reaction evidence="1">
        <text>uridine(34) in tRNA + AH2 + O2 = 5-hydroxyuridine(34) in tRNA + A + H2O</text>
        <dbReference type="Rhea" id="RHEA:64224"/>
        <dbReference type="Rhea" id="RHEA-COMP:11727"/>
        <dbReference type="Rhea" id="RHEA-COMP:13381"/>
        <dbReference type="ChEBI" id="CHEBI:13193"/>
        <dbReference type="ChEBI" id="CHEBI:15377"/>
        <dbReference type="ChEBI" id="CHEBI:15379"/>
        <dbReference type="ChEBI" id="CHEBI:17499"/>
        <dbReference type="ChEBI" id="CHEBI:65315"/>
        <dbReference type="ChEBI" id="CHEBI:136877"/>
    </reaction>
</comment>
<comment type="function">
    <text evidence="1">Catalyzes oxygen-dependent 5-hydroxyuridine (ho5U) modification at position 34 in tRNAs.</text>
</comment>
<dbReference type="InterPro" id="IPR040503">
    <property type="entry name" value="TRHO_N"/>
</dbReference>
<feature type="compositionally biased region" description="Basic and acidic residues" evidence="2">
    <location>
        <begin position="301"/>
        <end position="319"/>
    </location>
</feature>
<dbReference type="Gene3D" id="3.30.70.100">
    <property type="match status" value="1"/>
</dbReference>
<comment type="similarity">
    <text evidence="1">Belongs to the TrhO family.</text>
</comment>
<evidence type="ECO:0000256" key="1">
    <source>
        <dbReference type="HAMAP-Rule" id="MF_00469"/>
    </source>
</evidence>
<keyword evidence="1" id="KW-0560">Oxidoreductase</keyword>
<dbReference type="NCBIfam" id="NF001136">
    <property type="entry name" value="PRK00142.1-4"/>
    <property type="match status" value="1"/>
</dbReference>
<dbReference type="SUPFAM" id="SSF52821">
    <property type="entry name" value="Rhodanese/Cell cycle control phosphatase"/>
    <property type="match status" value="1"/>
</dbReference>
<sequence length="326" mass="36367">MNQQLPITVAALYRFAAFDSPELLQPPLLRLCKQLGVKGTLLLAKEGVNGTIAGSEKAIDGVIRHIRALPGCSNLDVKYSGAMEMPFYRMKVRLKKEIVTLGIDGIDPAREVGTYVQPSDWNALINDPDTILIDTRNDYEVGLGSFEGAIDPKTKAFRDFPAWFRENRAALSARSNKPKFAMFCTGGIRCEKSTAFLKAEGIDDVYHLEGGILRYLEEIPQDESKWQGECFVFDERVSVGHGLTLGDKQLCHACRRPIDEQDMATDQYVEGISCPKCYDERSDEDRRRFAERQKQIALAKKRGEQHLGAELPTADKDGFGDGNNGE</sequence>
<organism evidence="4 5">
    <name type="scientific">Sphingorhabdus arenilitoris</name>
    <dbReference type="NCBI Taxonomy" id="1490041"/>
    <lineage>
        <taxon>Bacteria</taxon>
        <taxon>Pseudomonadati</taxon>
        <taxon>Pseudomonadota</taxon>
        <taxon>Alphaproteobacteria</taxon>
        <taxon>Sphingomonadales</taxon>
        <taxon>Sphingomonadaceae</taxon>
        <taxon>Sphingorhabdus</taxon>
    </lineage>
</organism>